<dbReference type="GO" id="GO:0034551">
    <property type="term" value="P:mitochondrial respiratory chain complex III assembly"/>
    <property type="evidence" value="ECO:0007669"/>
    <property type="project" value="TreeGrafter"/>
</dbReference>
<dbReference type="Pfam" id="PF00415">
    <property type="entry name" value="RCC1"/>
    <property type="match status" value="1"/>
</dbReference>
<dbReference type="OrthoDB" id="10256179at2759"/>
<feature type="repeat" description="RCC1" evidence="1">
    <location>
        <begin position="304"/>
        <end position="364"/>
    </location>
</feature>
<dbReference type="PROSITE" id="PS50012">
    <property type="entry name" value="RCC1_3"/>
    <property type="match status" value="1"/>
</dbReference>
<dbReference type="GO" id="GO:0005743">
    <property type="term" value="C:mitochondrial inner membrane"/>
    <property type="evidence" value="ECO:0007669"/>
    <property type="project" value="TreeGrafter"/>
</dbReference>
<dbReference type="InterPro" id="IPR000408">
    <property type="entry name" value="Reg_chr_condens"/>
</dbReference>
<dbReference type="PANTHER" id="PTHR47563">
    <property type="entry name" value="PROTEIN FMP25, MITOCHONDRIAL"/>
    <property type="match status" value="1"/>
</dbReference>
<dbReference type="InterPro" id="IPR053245">
    <property type="entry name" value="MitoProcess-Associated"/>
</dbReference>
<gene>
    <name evidence="2" type="ORF">I316_06645</name>
</gene>
<evidence type="ECO:0000313" key="2">
    <source>
        <dbReference type="EMBL" id="OCF31640.1"/>
    </source>
</evidence>
<organism evidence="2 3">
    <name type="scientific">Kwoniella heveanensis BCC8398</name>
    <dbReference type="NCBI Taxonomy" id="1296120"/>
    <lineage>
        <taxon>Eukaryota</taxon>
        <taxon>Fungi</taxon>
        <taxon>Dikarya</taxon>
        <taxon>Basidiomycota</taxon>
        <taxon>Agaricomycotina</taxon>
        <taxon>Tremellomycetes</taxon>
        <taxon>Tremellales</taxon>
        <taxon>Cryptococcaceae</taxon>
        <taxon>Kwoniella</taxon>
    </lineage>
</organism>
<sequence length="567" mass="60541">MPFASSSTARRLVSRSVPLLTASAISVTLYSIHSAYSPILSDSAAGDPLSTSIKKQKVITASAPFTPFAWGSNRNLTIVPDSTVANVKRPLPLTQIGGTPLRDLVLAENYGACVDARGDCWMWGTAYDPSGEIGKSLRGKGLKELAPGPAKLFALSKGGQLYVLPIAKSLQEDRRDRTSQSWWSYLFSSDPGTDYIELQAQGGLRWGERWSGVSVGRHHLLAVTNKGRTFSLPLSEKANSHRQLGTKQEFEEPLVTPTIYGEPFPSERDIRFATTLTEIPSLAKIGIAQVATSERTSFVRTFTGHILGFGANENGQIGLGSTSSVDIVPVPVEVVLSRCYPSGTKVECTDIKAGGLTTFYTIRRSFPGRQGEFVDLLGCGSGLGGALGTGMYTSATGMPVRVKTISGLQEYSEKAKTFLPIGIHNLAISSSPNTHVYATLDTVTLADAKGVKEGIYGKDVMAWGANVDYQIGNGKRSSTAIPQHLPPIGPKAIDALSISPQSGVAGAAEAQLSSGTQSPMPHSRLQLHIKKANAYDPLGNLISRRVKCEETLVAGWNASALYNKIID</sequence>
<name>A0A1B9GKQ1_9TREE</name>
<dbReference type="Gene3D" id="2.130.10.30">
    <property type="entry name" value="Regulator of chromosome condensation 1/beta-lactamase-inhibitor protein II"/>
    <property type="match status" value="1"/>
</dbReference>
<dbReference type="EMBL" id="KV700132">
    <property type="protein sequence ID" value="OCF31640.1"/>
    <property type="molecule type" value="Genomic_DNA"/>
</dbReference>
<protein>
    <recommendedName>
        <fullName evidence="4">Mitochondrial protein</fullName>
    </recommendedName>
</protein>
<dbReference type="AlphaFoldDB" id="A0A1B9GKQ1"/>
<dbReference type="STRING" id="1296120.A0A1B9GKQ1"/>
<dbReference type="InterPro" id="IPR009091">
    <property type="entry name" value="RCC1/BLIP-II"/>
</dbReference>
<dbReference type="SUPFAM" id="SSF50985">
    <property type="entry name" value="RCC1/BLIP-II"/>
    <property type="match status" value="1"/>
</dbReference>
<evidence type="ECO:0000313" key="3">
    <source>
        <dbReference type="Proteomes" id="UP000092666"/>
    </source>
</evidence>
<accession>A0A1B9GKQ1</accession>
<evidence type="ECO:0008006" key="4">
    <source>
        <dbReference type="Google" id="ProtNLM"/>
    </source>
</evidence>
<dbReference type="Proteomes" id="UP000092666">
    <property type="component" value="Unassembled WGS sequence"/>
</dbReference>
<reference evidence="3" key="2">
    <citation type="submission" date="2013-12" db="EMBL/GenBank/DDBJ databases">
        <title>Evolution of pathogenesis and genome organization in the Tremellales.</title>
        <authorList>
            <person name="Cuomo C."/>
            <person name="Litvintseva A."/>
            <person name="Heitman J."/>
            <person name="Chen Y."/>
            <person name="Sun S."/>
            <person name="Springer D."/>
            <person name="Dromer F."/>
            <person name="Young S."/>
            <person name="Zeng Q."/>
            <person name="Chapman S."/>
            <person name="Gujja S."/>
            <person name="Saif S."/>
            <person name="Birren B."/>
        </authorList>
    </citation>
    <scope>NUCLEOTIDE SEQUENCE [LARGE SCALE GENOMIC DNA]</scope>
    <source>
        <strain evidence="3">BCC8398</strain>
    </source>
</reference>
<reference evidence="2 3" key="1">
    <citation type="submission" date="2013-07" db="EMBL/GenBank/DDBJ databases">
        <title>The Genome Sequence of Cryptococcus heveanensis BCC8398.</title>
        <authorList>
            <consortium name="The Broad Institute Genome Sequencing Platform"/>
            <person name="Cuomo C."/>
            <person name="Litvintseva A."/>
            <person name="Chen Y."/>
            <person name="Heitman J."/>
            <person name="Sun S."/>
            <person name="Springer D."/>
            <person name="Dromer F."/>
            <person name="Young S.K."/>
            <person name="Zeng Q."/>
            <person name="Gargeya S."/>
            <person name="Fitzgerald M."/>
            <person name="Abouelleil A."/>
            <person name="Alvarado L."/>
            <person name="Berlin A.M."/>
            <person name="Chapman S.B."/>
            <person name="Dewar J."/>
            <person name="Goldberg J."/>
            <person name="Griggs A."/>
            <person name="Gujja S."/>
            <person name="Hansen M."/>
            <person name="Howarth C."/>
            <person name="Imamovic A."/>
            <person name="Larimer J."/>
            <person name="McCowan C."/>
            <person name="Murphy C."/>
            <person name="Pearson M."/>
            <person name="Priest M."/>
            <person name="Roberts A."/>
            <person name="Saif S."/>
            <person name="Shea T."/>
            <person name="Sykes S."/>
            <person name="Wortman J."/>
            <person name="Nusbaum C."/>
            <person name="Birren B."/>
        </authorList>
    </citation>
    <scope>NUCLEOTIDE SEQUENCE [LARGE SCALE GENOMIC DNA]</scope>
    <source>
        <strain evidence="2 3">BCC8398</strain>
    </source>
</reference>
<keyword evidence="3" id="KW-1185">Reference proteome</keyword>
<dbReference type="PANTHER" id="PTHR47563:SF1">
    <property type="entry name" value="PROTEIN FMP25, MITOCHONDRIAL"/>
    <property type="match status" value="1"/>
</dbReference>
<evidence type="ECO:0000256" key="1">
    <source>
        <dbReference type="PROSITE-ProRule" id="PRU00235"/>
    </source>
</evidence>
<proteinExistence type="predicted"/>